<evidence type="ECO:0000313" key="1">
    <source>
        <dbReference type="EMBL" id="DAG04891.1"/>
    </source>
</evidence>
<name>A0A8S5VE52_9CAUD</name>
<sequence length="63" mass="7416">MGNWYKVSGQYDDGCKVYKKDYIVFAESSSDAEQKIFHLKLPYDCSFFPCTVTQLIKNIIYEF</sequence>
<accession>A0A8S5VE52</accession>
<organism evidence="1">
    <name type="scientific">Siphoviridae sp. ctGa111</name>
    <dbReference type="NCBI Taxonomy" id="2825413"/>
    <lineage>
        <taxon>Viruses</taxon>
        <taxon>Duplodnaviria</taxon>
        <taxon>Heunggongvirae</taxon>
        <taxon>Uroviricota</taxon>
        <taxon>Caudoviricetes</taxon>
    </lineage>
</organism>
<proteinExistence type="predicted"/>
<protein>
    <submittedName>
        <fullName evidence="1">Uncharacterized protein</fullName>
    </submittedName>
</protein>
<dbReference type="EMBL" id="BK016245">
    <property type="protein sequence ID" value="DAG04891.1"/>
    <property type="molecule type" value="Genomic_DNA"/>
</dbReference>
<reference evidence="1" key="1">
    <citation type="journal article" date="2021" name="Proc. Natl. Acad. Sci. U.S.A.">
        <title>A Catalog of Tens of Thousands of Viruses from Human Metagenomes Reveals Hidden Associations with Chronic Diseases.</title>
        <authorList>
            <person name="Tisza M.J."/>
            <person name="Buck C.B."/>
        </authorList>
    </citation>
    <scope>NUCLEOTIDE SEQUENCE</scope>
    <source>
        <strain evidence="1">CtGa111</strain>
    </source>
</reference>